<keyword evidence="14" id="KW-0520">NAD</keyword>
<dbReference type="GeneID" id="97282649"/>
<evidence type="ECO:0000256" key="5">
    <source>
        <dbReference type="ARBA" id="ARBA00008319"/>
    </source>
</evidence>
<proteinExistence type="inferred from homology"/>
<dbReference type="EC" id="1.1.1.85" evidence="7"/>
<evidence type="ECO:0000256" key="14">
    <source>
        <dbReference type="ARBA" id="ARBA00023027"/>
    </source>
</evidence>
<comment type="pathway">
    <text evidence="4">Amino-acid biosynthesis; L-leucine biosynthesis; L-leucine from 3-methyl-2-oxobutanoate: step 3/4.</text>
</comment>
<evidence type="ECO:0000259" key="18">
    <source>
        <dbReference type="SMART" id="SM01329"/>
    </source>
</evidence>
<keyword evidence="13" id="KW-0560">Oxidoreductase</keyword>
<dbReference type="InterPro" id="IPR019818">
    <property type="entry name" value="IsoCit/isopropylmalate_DH_CS"/>
</dbReference>
<dbReference type="SMART" id="SM01329">
    <property type="entry name" value="Iso_dh"/>
    <property type="match status" value="1"/>
</dbReference>
<dbReference type="InterPro" id="IPR004429">
    <property type="entry name" value="Isopropylmalate_DH"/>
</dbReference>
<dbReference type="RefSeq" id="WP_405448424.1">
    <property type="nucleotide sequence ID" value="NZ_CP108164.1"/>
</dbReference>
<evidence type="ECO:0000256" key="8">
    <source>
        <dbReference type="ARBA" id="ARBA00019276"/>
    </source>
</evidence>
<keyword evidence="20" id="KW-1185">Reference proteome</keyword>
<evidence type="ECO:0000256" key="11">
    <source>
        <dbReference type="ARBA" id="ARBA00022723"/>
    </source>
</evidence>
<dbReference type="Gene3D" id="3.40.718.10">
    <property type="entry name" value="Isopropylmalate Dehydrogenase"/>
    <property type="match status" value="1"/>
</dbReference>
<dbReference type="Pfam" id="PF00180">
    <property type="entry name" value="Iso_dh"/>
    <property type="match status" value="1"/>
</dbReference>
<name>A0ABZ1KUZ7_STRAH</name>
<comment type="catalytic activity">
    <reaction evidence="1">
        <text>(2R,3S)-3-isopropylmalate + NAD(+) = 4-methyl-2-oxopentanoate + CO2 + NADH</text>
        <dbReference type="Rhea" id="RHEA:32271"/>
        <dbReference type="ChEBI" id="CHEBI:16526"/>
        <dbReference type="ChEBI" id="CHEBI:17865"/>
        <dbReference type="ChEBI" id="CHEBI:35121"/>
        <dbReference type="ChEBI" id="CHEBI:57540"/>
        <dbReference type="ChEBI" id="CHEBI:57945"/>
        <dbReference type="EC" id="1.1.1.85"/>
    </reaction>
</comment>
<feature type="domain" description="Isopropylmalate dehydrogenase-like" evidence="18">
    <location>
        <begin position="4"/>
        <end position="342"/>
    </location>
</feature>
<dbReference type="SUPFAM" id="SSF53659">
    <property type="entry name" value="Isocitrate/Isopropylmalate dehydrogenase-like"/>
    <property type="match status" value="1"/>
</dbReference>
<dbReference type="EMBL" id="CP108164">
    <property type="protein sequence ID" value="WTQ82346.1"/>
    <property type="molecule type" value="Genomic_DNA"/>
</dbReference>
<evidence type="ECO:0000256" key="15">
    <source>
        <dbReference type="ARBA" id="ARBA00023304"/>
    </source>
</evidence>
<accession>A0ABZ1KUZ7</accession>
<comment type="similarity">
    <text evidence="5">Belongs to the isocitrate and isopropylmalate dehydrogenases family. LeuB type 1 subfamily.</text>
</comment>
<dbReference type="PROSITE" id="PS00470">
    <property type="entry name" value="IDH_IMDH"/>
    <property type="match status" value="1"/>
</dbReference>
<comment type="cofactor">
    <cofactor evidence="2">
        <name>Mn(2+)</name>
        <dbReference type="ChEBI" id="CHEBI:29035"/>
    </cofactor>
</comment>
<evidence type="ECO:0000256" key="7">
    <source>
        <dbReference type="ARBA" id="ARBA00013101"/>
    </source>
</evidence>
<evidence type="ECO:0000313" key="20">
    <source>
        <dbReference type="Proteomes" id="UP001622557"/>
    </source>
</evidence>
<dbReference type="PANTHER" id="PTHR42979">
    <property type="entry name" value="3-ISOPROPYLMALATE DEHYDROGENASE"/>
    <property type="match status" value="1"/>
</dbReference>
<evidence type="ECO:0000256" key="16">
    <source>
        <dbReference type="ARBA" id="ARBA00030010"/>
    </source>
</evidence>
<keyword evidence="12" id="KW-0460">Magnesium</keyword>
<keyword evidence="10" id="KW-0028">Amino-acid biosynthesis</keyword>
<evidence type="ECO:0000256" key="17">
    <source>
        <dbReference type="ARBA" id="ARBA00033138"/>
    </source>
</evidence>
<sequence>MPMNVIVMPGDGIGPEVTREGVRVLTAAAEICGFDVALRHFDIGEAAFQESGDFISEEALRACDEGQAAGDTSILFGAVPSEPIGLLRERYDLYANLRPVRSYPGLSAVSPLKQEVIEGTDLLVVRELTSDVYYGRQRQGHGSGGEWASQEMYYDEHQARRIAAVAFEQARRRRKRLTFAHKTNAIGPVFSVWWKVLEPLREQYGDVEFDDFYVDNMAAQLCLRPADFDVILAPNLFGDILSDLAGGLVGSLGLLPSASLNDRGFGLYEPVSGTAPTIAGKNIANPVGSILSVAMMCEHAFGRVDARELIESAVLATIPGRATADISGPGPAVTTAELGKAVADRMREIAAGGK</sequence>
<keyword evidence="15" id="KW-0100">Branched-chain amino acid biosynthesis</keyword>
<evidence type="ECO:0000256" key="6">
    <source>
        <dbReference type="ARBA" id="ARBA00011738"/>
    </source>
</evidence>
<dbReference type="PANTHER" id="PTHR42979:SF1">
    <property type="entry name" value="3-ISOPROPYLMALATE DEHYDROGENASE"/>
    <property type="match status" value="1"/>
</dbReference>
<comment type="cofactor">
    <cofactor evidence="3">
        <name>Mg(2+)</name>
        <dbReference type="ChEBI" id="CHEBI:18420"/>
    </cofactor>
</comment>
<keyword evidence="11" id="KW-0479">Metal-binding</keyword>
<comment type="subunit">
    <text evidence="6">Homodimer.</text>
</comment>
<evidence type="ECO:0000256" key="12">
    <source>
        <dbReference type="ARBA" id="ARBA00022842"/>
    </source>
</evidence>
<dbReference type="InterPro" id="IPR024084">
    <property type="entry name" value="IsoPropMal-DH-like_dom"/>
</dbReference>
<evidence type="ECO:0000256" key="2">
    <source>
        <dbReference type="ARBA" id="ARBA00001936"/>
    </source>
</evidence>
<reference evidence="19 20" key="1">
    <citation type="submission" date="2022-10" db="EMBL/GenBank/DDBJ databases">
        <title>The complete genomes of actinobacterial strains from the NBC collection.</title>
        <authorList>
            <person name="Joergensen T.S."/>
            <person name="Alvarez Arevalo M."/>
            <person name="Sterndorff E.B."/>
            <person name="Faurdal D."/>
            <person name="Vuksanovic O."/>
            <person name="Mourched A.-S."/>
            <person name="Charusanti P."/>
            <person name="Shaw S."/>
            <person name="Blin K."/>
            <person name="Weber T."/>
        </authorList>
    </citation>
    <scope>NUCLEOTIDE SEQUENCE [LARGE SCALE GENOMIC DNA]</scope>
    <source>
        <strain evidence="19 20">NBC_00156</strain>
    </source>
</reference>
<evidence type="ECO:0000313" key="19">
    <source>
        <dbReference type="EMBL" id="WTQ82346.1"/>
    </source>
</evidence>
<evidence type="ECO:0000256" key="1">
    <source>
        <dbReference type="ARBA" id="ARBA00000624"/>
    </source>
</evidence>
<dbReference type="Proteomes" id="UP001622557">
    <property type="component" value="Chromosome"/>
</dbReference>
<evidence type="ECO:0000256" key="9">
    <source>
        <dbReference type="ARBA" id="ARBA00022430"/>
    </source>
</evidence>
<gene>
    <name evidence="19" type="ORF">OG350_19465</name>
</gene>
<evidence type="ECO:0000256" key="10">
    <source>
        <dbReference type="ARBA" id="ARBA00022605"/>
    </source>
</evidence>
<evidence type="ECO:0000256" key="4">
    <source>
        <dbReference type="ARBA" id="ARBA00004762"/>
    </source>
</evidence>
<evidence type="ECO:0000256" key="13">
    <source>
        <dbReference type="ARBA" id="ARBA00023002"/>
    </source>
</evidence>
<keyword evidence="9" id="KW-0432">Leucine biosynthesis</keyword>
<evidence type="ECO:0000256" key="3">
    <source>
        <dbReference type="ARBA" id="ARBA00001946"/>
    </source>
</evidence>
<protein>
    <recommendedName>
        <fullName evidence="8">3-isopropylmalate dehydrogenase</fullName>
        <ecNumber evidence="7">1.1.1.85</ecNumber>
    </recommendedName>
    <alternativeName>
        <fullName evidence="17">3-IPM-DH</fullName>
    </alternativeName>
    <alternativeName>
        <fullName evidence="16">Beta-IPM dehydrogenase</fullName>
    </alternativeName>
</protein>
<organism evidence="19 20">
    <name type="scientific">Streptomyces achromogenes</name>
    <dbReference type="NCBI Taxonomy" id="67255"/>
    <lineage>
        <taxon>Bacteria</taxon>
        <taxon>Bacillati</taxon>
        <taxon>Actinomycetota</taxon>
        <taxon>Actinomycetes</taxon>
        <taxon>Kitasatosporales</taxon>
        <taxon>Streptomycetaceae</taxon>
        <taxon>Streptomyces</taxon>
    </lineage>
</organism>